<keyword evidence="3" id="KW-1185">Reference proteome</keyword>
<dbReference type="OrthoDB" id="5222339at2759"/>
<feature type="compositionally biased region" description="Basic and acidic residues" evidence="1">
    <location>
        <begin position="230"/>
        <end position="245"/>
    </location>
</feature>
<dbReference type="SUPFAM" id="SSF54768">
    <property type="entry name" value="dsRNA-binding domain-like"/>
    <property type="match status" value="2"/>
</dbReference>
<dbReference type="CDD" id="cd00048">
    <property type="entry name" value="DSRM_SF"/>
    <property type="match status" value="1"/>
</dbReference>
<evidence type="ECO:0000313" key="3">
    <source>
        <dbReference type="Proteomes" id="UP000076837"/>
    </source>
</evidence>
<dbReference type="Proteomes" id="UP000076837">
    <property type="component" value="Unassembled WGS sequence"/>
</dbReference>
<dbReference type="AlphaFoldDB" id="A0A163HRP3"/>
<organism evidence="2 3">
    <name type="scientific">Didymella rabiei</name>
    <name type="common">Chickpea ascochyta blight fungus</name>
    <name type="synonym">Mycosphaerella rabiei</name>
    <dbReference type="NCBI Taxonomy" id="5454"/>
    <lineage>
        <taxon>Eukaryota</taxon>
        <taxon>Fungi</taxon>
        <taxon>Dikarya</taxon>
        <taxon>Ascomycota</taxon>
        <taxon>Pezizomycotina</taxon>
        <taxon>Dothideomycetes</taxon>
        <taxon>Pleosporomycetidae</taxon>
        <taxon>Pleosporales</taxon>
        <taxon>Pleosporineae</taxon>
        <taxon>Didymellaceae</taxon>
        <taxon>Ascochyta</taxon>
    </lineage>
</organism>
<dbReference type="Gene3D" id="3.30.160.20">
    <property type="match status" value="1"/>
</dbReference>
<evidence type="ECO:0000313" key="2">
    <source>
        <dbReference type="EMBL" id="KZM25431.1"/>
    </source>
</evidence>
<feature type="region of interest" description="Disordered" evidence="1">
    <location>
        <begin position="222"/>
        <end position="246"/>
    </location>
</feature>
<gene>
    <name evidence="2" type="ORF">ST47_g3425</name>
</gene>
<feature type="compositionally biased region" description="Low complexity" evidence="1">
    <location>
        <begin position="351"/>
        <end position="362"/>
    </location>
</feature>
<accession>A0A163HRP3</accession>
<name>A0A163HRP3_DIDRA</name>
<dbReference type="EMBL" id="JYNV01000128">
    <property type="protein sequence ID" value="KZM25431.1"/>
    <property type="molecule type" value="Genomic_DNA"/>
</dbReference>
<reference evidence="2 3" key="1">
    <citation type="journal article" date="2016" name="Sci. Rep.">
        <title>Draft genome sequencing and secretome analysis of fungal phytopathogen Ascochyta rabiei provides insight into the necrotrophic effector repertoire.</title>
        <authorList>
            <person name="Verma S."/>
            <person name="Gazara R.K."/>
            <person name="Nizam S."/>
            <person name="Parween S."/>
            <person name="Chattopadhyay D."/>
            <person name="Verma P.K."/>
        </authorList>
    </citation>
    <scope>NUCLEOTIDE SEQUENCE [LARGE SCALE GENOMIC DNA]</scope>
    <source>
        <strain evidence="2 3">ArDII</strain>
    </source>
</reference>
<proteinExistence type="predicted"/>
<evidence type="ECO:0000256" key="1">
    <source>
        <dbReference type="SAM" id="MobiDB-lite"/>
    </source>
</evidence>
<feature type="region of interest" description="Disordered" evidence="1">
    <location>
        <begin position="335"/>
        <end position="362"/>
    </location>
</feature>
<protein>
    <submittedName>
        <fullName evidence="2">Uncharacterized protein</fullName>
    </submittedName>
</protein>
<sequence>MQASPTKPASPTWQTIALHLTCLLQEMICESDCTSHFVFALDTTIYKSGLADSKAKDISMEVDFPTQPTRLASTHAGGDTIITAPPDDVYSLDDFLATHQAEHDARAAAREAADVPLVKKSKQSHSSIPPHPVAVGARSSKHTILLHEKYQALAIPQPEFTYGGSSDTRWTVEVSFPGLANAEELQGLKQDGRFNSKQEAKEAASKTALAILEQLEQAGRVTKAGKAKKPKGEPACHAPKEKEEPGENYVGQLLEFQRSTSAPQPTYTDYQLGTRWACLMEIEGHPAPFGSLDSLFGSKKIARQHAAGCAVSHFKDEGLWPEEFTDVGGIKKRKVAPTNATSSSLNERKASVASSSPGSGSATQQVASLSVLLNLGTPEWRYMNESPAVPDIHTVSCYFKNGGAHEGPIGEVRNIFGKKRAKEECARLTLQYLTQLKEKREEVGRRLMAGIAGGEGVAGVAVGKAMDGEKKGADRNVMEDLDDELDIYEDAMEH</sequence>
<comment type="caution">
    <text evidence="2">The sequence shown here is derived from an EMBL/GenBank/DDBJ whole genome shotgun (WGS) entry which is preliminary data.</text>
</comment>